<dbReference type="Gene3D" id="3.40.50.970">
    <property type="match status" value="1"/>
</dbReference>
<evidence type="ECO:0000256" key="2">
    <source>
        <dbReference type="ARBA" id="ARBA00023002"/>
    </source>
</evidence>
<reference evidence="6" key="1">
    <citation type="submission" date="2023-07" db="EMBL/GenBank/DDBJ databases">
        <title>Novel Mycoplasma species identified in domestic and wild animals.</title>
        <authorList>
            <person name="Volokhov D.V."/>
            <person name="Furtak V.A."/>
            <person name="Zagorodnyaya T.A."/>
        </authorList>
    </citation>
    <scope>NUCLEOTIDE SEQUENCE [LARGE SCALE GENOMIC DNA]</scope>
    <source>
        <strain evidence="6">92-19</strain>
    </source>
</reference>
<gene>
    <name evidence="5" type="ORF">N7603_02875</name>
</gene>
<dbReference type="Pfam" id="PF02780">
    <property type="entry name" value="Transketolase_C"/>
    <property type="match status" value="1"/>
</dbReference>
<organism evidence="5 6">
    <name type="scientific">Paracholeplasma vituli</name>
    <dbReference type="NCBI Taxonomy" id="69473"/>
    <lineage>
        <taxon>Bacteria</taxon>
        <taxon>Bacillati</taxon>
        <taxon>Mycoplasmatota</taxon>
        <taxon>Mollicutes</taxon>
        <taxon>Acholeplasmatales</taxon>
        <taxon>Acholeplasmataceae</taxon>
        <taxon>Paracholeplasma</taxon>
    </lineage>
</organism>
<dbReference type="SUPFAM" id="SSF52922">
    <property type="entry name" value="TK C-terminal domain-like"/>
    <property type="match status" value="1"/>
</dbReference>
<dbReference type="Pfam" id="PF02779">
    <property type="entry name" value="Transket_pyr"/>
    <property type="match status" value="1"/>
</dbReference>
<comment type="cofactor">
    <cofactor evidence="1">
        <name>thiamine diphosphate</name>
        <dbReference type="ChEBI" id="CHEBI:58937"/>
    </cofactor>
</comment>
<dbReference type="SMART" id="SM00861">
    <property type="entry name" value="Transket_pyr"/>
    <property type="match status" value="1"/>
</dbReference>
<protein>
    <submittedName>
        <fullName evidence="5">Alpha-ketoacid dehydrogenase subunit beta</fullName>
    </submittedName>
</protein>
<dbReference type="InterPro" id="IPR009014">
    <property type="entry name" value="Transketo_C/PFOR_II"/>
</dbReference>
<dbReference type="Proteomes" id="UP001209076">
    <property type="component" value="Unassembled WGS sequence"/>
</dbReference>
<dbReference type="CDD" id="cd07036">
    <property type="entry name" value="TPP_PYR_E1-PDHc-beta_like"/>
    <property type="match status" value="1"/>
</dbReference>
<dbReference type="EMBL" id="JAOEGN010000004">
    <property type="protein sequence ID" value="MCU0104594.1"/>
    <property type="molecule type" value="Genomic_DNA"/>
</dbReference>
<comment type="caution">
    <text evidence="5">The sequence shown here is derived from an EMBL/GenBank/DDBJ whole genome shotgun (WGS) entry which is preliminary data.</text>
</comment>
<dbReference type="InterPro" id="IPR005475">
    <property type="entry name" value="Transketolase-like_Pyr-bd"/>
</dbReference>
<evidence type="ECO:0000256" key="3">
    <source>
        <dbReference type="ARBA" id="ARBA00023052"/>
    </source>
</evidence>
<dbReference type="InterPro" id="IPR033248">
    <property type="entry name" value="Transketolase_C"/>
</dbReference>
<proteinExistence type="predicted"/>
<dbReference type="RefSeq" id="WP_262095837.1">
    <property type="nucleotide sequence ID" value="NZ_JAOEGN010000004.1"/>
</dbReference>
<feature type="domain" description="Transketolase-like pyrimidine-binding" evidence="4">
    <location>
        <begin position="4"/>
        <end position="179"/>
    </location>
</feature>
<sequence>MALINILEAVNKALQTEMQKDPTIVVYGEDAGFEGGVFRATAGLQKEFGVDRVFDTPIAEAAIIGSAVGMAINGLKPVVEMQFSGFMFPGYNQIVTHVARYRNRSRGKYTLPLVIRMPYGGGVKALEHHSESLETLFAHIPGLKLVIPSTPYDALGLLRSAMRDPDPVIFMEPKRIYRAFKQEVPDTDYVVPIGKARIVQKGDDITVVAWGALVREVEQALTLIQDDHISVELIDLRTIAPFDVETLVTSVKKTGRLLVVHEAVESFGPAAEIIQSITERAFYHLEAAPRRLTAPDITVPLPRGEHHFMIHPKQIANEIKALFEVKA</sequence>
<dbReference type="PANTHER" id="PTHR43257:SF2">
    <property type="entry name" value="PYRUVATE DEHYDROGENASE E1 COMPONENT SUBUNIT BETA"/>
    <property type="match status" value="1"/>
</dbReference>
<keyword evidence="6" id="KW-1185">Reference proteome</keyword>
<dbReference type="Gene3D" id="3.40.50.920">
    <property type="match status" value="1"/>
</dbReference>
<dbReference type="InterPro" id="IPR029061">
    <property type="entry name" value="THDP-binding"/>
</dbReference>
<keyword evidence="3" id="KW-0786">Thiamine pyrophosphate</keyword>
<evidence type="ECO:0000313" key="6">
    <source>
        <dbReference type="Proteomes" id="UP001209076"/>
    </source>
</evidence>
<evidence type="ECO:0000256" key="1">
    <source>
        <dbReference type="ARBA" id="ARBA00001964"/>
    </source>
</evidence>
<accession>A0ABT2PUG3</accession>
<dbReference type="SUPFAM" id="SSF52518">
    <property type="entry name" value="Thiamin diphosphate-binding fold (THDP-binding)"/>
    <property type="match status" value="1"/>
</dbReference>
<evidence type="ECO:0000313" key="5">
    <source>
        <dbReference type="EMBL" id="MCU0104594.1"/>
    </source>
</evidence>
<dbReference type="PANTHER" id="PTHR43257">
    <property type="entry name" value="PYRUVATE DEHYDROGENASE E1 COMPONENT BETA SUBUNIT"/>
    <property type="match status" value="1"/>
</dbReference>
<keyword evidence="2" id="KW-0560">Oxidoreductase</keyword>
<name>A0ABT2PUG3_9MOLU</name>
<evidence type="ECO:0000259" key="4">
    <source>
        <dbReference type="SMART" id="SM00861"/>
    </source>
</evidence>